<name>A0A5J4US41_9EUKA</name>
<organism evidence="1 2">
    <name type="scientific">Streblomastix strix</name>
    <dbReference type="NCBI Taxonomy" id="222440"/>
    <lineage>
        <taxon>Eukaryota</taxon>
        <taxon>Metamonada</taxon>
        <taxon>Preaxostyla</taxon>
        <taxon>Oxymonadida</taxon>
        <taxon>Streblomastigidae</taxon>
        <taxon>Streblomastix</taxon>
    </lineage>
</organism>
<dbReference type="InterPro" id="IPR011050">
    <property type="entry name" value="Pectin_lyase_fold/virulence"/>
</dbReference>
<gene>
    <name evidence="1" type="ORF">EZS28_031692</name>
</gene>
<dbReference type="Proteomes" id="UP000324800">
    <property type="component" value="Unassembled WGS sequence"/>
</dbReference>
<proteinExistence type="predicted"/>
<dbReference type="AlphaFoldDB" id="A0A5J4US41"/>
<comment type="caution">
    <text evidence="1">The sequence shown here is derived from an EMBL/GenBank/DDBJ whole genome shotgun (WGS) entry which is preliminary data.</text>
</comment>
<evidence type="ECO:0000313" key="2">
    <source>
        <dbReference type="Proteomes" id="UP000324800"/>
    </source>
</evidence>
<protein>
    <recommendedName>
        <fullName evidence="3">Right handed beta helix domain-containing protein</fullName>
    </recommendedName>
</protein>
<dbReference type="EMBL" id="SNRW01013300">
    <property type="protein sequence ID" value="KAA6372781.1"/>
    <property type="molecule type" value="Genomic_DNA"/>
</dbReference>
<sequence length="281" mass="31319">MNTGAILLVYNNAITLQFHDNIFLENQAFETQGVADAYINITSNDDQWTFEQANIFIEEVFQRSTSNLNQSVKCLIPGFDVASFTLNQSIPTDFDLRYINQNSTDVDENKSISEVLGNETTTNELEAFLVGLYHQEQVIINSTQGGNRKKITITGDGARIVKRVKFSGGSESEGKELFVINVAYDVKSDIIIENIEMVQWKGGFIQIEGGNSISLRYCLFNGGGTIVHNSDIKLEITLCEFQDNDQYADIDSFITATKGIINTINSTFQQGSFYGQDKGCM</sequence>
<evidence type="ECO:0000313" key="1">
    <source>
        <dbReference type="EMBL" id="KAA6372781.1"/>
    </source>
</evidence>
<reference evidence="1 2" key="1">
    <citation type="submission" date="2019-03" db="EMBL/GenBank/DDBJ databases">
        <title>Single cell metagenomics reveals metabolic interactions within the superorganism composed of flagellate Streblomastix strix and complex community of Bacteroidetes bacteria on its surface.</title>
        <authorList>
            <person name="Treitli S.C."/>
            <person name="Kolisko M."/>
            <person name="Husnik F."/>
            <person name="Keeling P."/>
            <person name="Hampl V."/>
        </authorList>
    </citation>
    <scope>NUCLEOTIDE SEQUENCE [LARGE SCALE GENOMIC DNA]</scope>
    <source>
        <strain evidence="1">ST1C</strain>
    </source>
</reference>
<feature type="non-terminal residue" evidence="1">
    <location>
        <position position="281"/>
    </location>
</feature>
<dbReference type="SUPFAM" id="SSF51126">
    <property type="entry name" value="Pectin lyase-like"/>
    <property type="match status" value="1"/>
</dbReference>
<evidence type="ECO:0008006" key="3">
    <source>
        <dbReference type="Google" id="ProtNLM"/>
    </source>
</evidence>
<accession>A0A5J4US41</accession>